<evidence type="ECO:0000256" key="1">
    <source>
        <dbReference type="ARBA" id="ARBA00004442"/>
    </source>
</evidence>
<evidence type="ECO:0000256" key="3">
    <source>
        <dbReference type="ARBA" id="ARBA00023237"/>
    </source>
</evidence>
<dbReference type="Pfam" id="PF00593">
    <property type="entry name" value="TonB_dep_Rec_b-barrel"/>
    <property type="match status" value="1"/>
</dbReference>
<dbReference type="SUPFAM" id="SSF56935">
    <property type="entry name" value="Porins"/>
    <property type="match status" value="1"/>
</dbReference>
<feature type="region of interest" description="Disordered" evidence="5">
    <location>
        <begin position="715"/>
        <end position="737"/>
    </location>
</feature>
<protein>
    <submittedName>
        <fullName evidence="9">TonB-dependent receptor</fullName>
    </submittedName>
</protein>
<keyword evidence="10" id="KW-1185">Reference proteome</keyword>
<dbReference type="KEGG" id="aex:Astex_0701"/>
<dbReference type="AlphaFoldDB" id="E8RRR6"/>
<dbReference type="Proteomes" id="UP000001492">
    <property type="component" value="Chromosome 1"/>
</dbReference>
<dbReference type="eggNOG" id="COG4771">
    <property type="taxonomic scope" value="Bacteria"/>
</dbReference>
<dbReference type="InterPro" id="IPR036942">
    <property type="entry name" value="Beta-barrel_TonB_sf"/>
</dbReference>
<reference evidence="10" key="1">
    <citation type="submission" date="2010-12" db="EMBL/GenBank/DDBJ databases">
        <title>Complete sequence of chromosome 1 of Asticcacaulis excentricus CB 48.</title>
        <authorList>
            <consortium name="US DOE Joint Genome Institute"/>
            <person name="Lucas S."/>
            <person name="Copeland A."/>
            <person name="Lapidus A."/>
            <person name="Cheng J.-F."/>
            <person name="Bruce D."/>
            <person name="Goodwin L."/>
            <person name="Pitluck S."/>
            <person name="Teshima H."/>
            <person name="Davenport K."/>
            <person name="Detter J.C."/>
            <person name="Han C."/>
            <person name="Tapia R."/>
            <person name="Land M."/>
            <person name="Hauser L."/>
            <person name="Jeffries C."/>
            <person name="Kyrpides N."/>
            <person name="Ivanova N."/>
            <person name="Ovchinnikova G."/>
            <person name="Brun Y.V."/>
            <person name="Woyke T."/>
        </authorList>
    </citation>
    <scope>NUCLEOTIDE SEQUENCE [LARGE SCALE GENOMIC DNA]</scope>
    <source>
        <strain evidence="10">ATCC 15261 / DSM 4724 / KCTC 12464 / NCIMB 9791 / VKM B-1370 / CB 48</strain>
    </source>
</reference>
<comment type="subcellular location">
    <subcellularLocation>
        <location evidence="1 4">Cell outer membrane</location>
    </subcellularLocation>
</comment>
<comment type="similarity">
    <text evidence="4">Belongs to the TonB-dependent receptor family.</text>
</comment>
<evidence type="ECO:0000313" key="9">
    <source>
        <dbReference type="EMBL" id="ADU12387.1"/>
    </source>
</evidence>
<keyword evidence="2 4" id="KW-0472">Membrane</keyword>
<evidence type="ECO:0000256" key="5">
    <source>
        <dbReference type="SAM" id="MobiDB-lite"/>
    </source>
</evidence>
<keyword evidence="3" id="KW-0998">Cell outer membrane</keyword>
<gene>
    <name evidence="9" type="ordered locus">Astex_0701</name>
</gene>
<dbReference type="RefSeq" id="WP_013478221.1">
    <property type="nucleotide sequence ID" value="NC_014816.1"/>
</dbReference>
<sequence>MTSPTNGVSSRGARRVIRNMVLCSASGMAMLAGAAYAQDAAPASGDNVETVIITGVRGSLQRSMNIKRNATGVVDAITSEDIGKYPDTNLAESVQRIPGVSIDRTNGEGSTVTVRGFGPGFNLVTLNGRVMPSAQIGAVGTGNITAGGGSRNFDFSSIASDGVSGFEVYKTGKANIASGGIGATLNIKTLRPIGKAGSAGSISAKAVHGENLIDGKDWTPEIAGTYKWTNDDNTFGVALFGQFAEKDVATRQATQNSWNLDPRDQFYSASSGRLRYASNQTTLLTQITNAPPAGSLVAYPNDSRYALSETHNERTNLVATAQWRPAENWLFTADAVYVKNEATEKRAEQTNWFNRPFDQIVFEKGASGIYNAVFLQENLSGVKDIGFEQQLVGLKSTLKSLGFNAKWDINDKMSLTFDAHSSEGEVLPNNPDGSTAVAISIGAPVVASHSVDFRGEIPVQKYTINDALRGNNNGRLDAGDLGSQVGRTWTNSQTNKIDEFKVDFAYDFDGESRFDGGIDLLKSKMTTTTGSTYQALGDWGISRPGDVAQYAPGLVTTYDLGGLFQDFTPGQSNVAFRGNALDIYRGLAKGYNQSLPTTSLTANTIEEDIKAIYGQLTLKGDFLGKPVGVVAGLRYEKTNVTASALQSVPTAIRWTADNDFAVDFGTGVATLSSQADYDNWLPNLDISWNVRDDVTLRASYSKTIARAAYGNMYATTTVNTPPRPTANGTNPTASSGNPALLPLESSNIDFSAEWYYGPANYVSLGFYNKDVANFIGTGRVTQNLFSLRDPTAATAGSRSGTAKTALGELGQSATDVNLFTMTALVIKNNGNTTAAKNEYTANSTNGNLNQAFVDQILAAYDITANSADPLFNFDTSIPVNNKTANIHGFEAAFQHFFGSTGWGVSGSLTTVDGDIGFDNSAAPGTLQFPLLGLSDTYNVTLIYDKGPLSGRLAYNWRDKYIANTNVGSQGDPQYFEAFGVLDASVNYTVTSNIQVTFEALNLTKEHIRQYGRDTSNLYFAQELDTRYQIGVRYKF</sequence>
<evidence type="ECO:0000259" key="7">
    <source>
        <dbReference type="Pfam" id="PF00593"/>
    </source>
</evidence>
<dbReference type="HOGENOM" id="CLU_006935_2_0_5"/>
<feature type="signal peptide" evidence="6">
    <location>
        <begin position="1"/>
        <end position="37"/>
    </location>
</feature>
<evidence type="ECO:0000256" key="2">
    <source>
        <dbReference type="ARBA" id="ARBA00023136"/>
    </source>
</evidence>
<organism evidence="9 10">
    <name type="scientific">Asticcacaulis excentricus (strain ATCC 15261 / DSM 4724 / KCTC 12464 / NCIMB 9791 / VKM B-1370 / CB 48)</name>
    <dbReference type="NCBI Taxonomy" id="573065"/>
    <lineage>
        <taxon>Bacteria</taxon>
        <taxon>Pseudomonadati</taxon>
        <taxon>Pseudomonadota</taxon>
        <taxon>Alphaproteobacteria</taxon>
        <taxon>Caulobacterales</taxon>
        <taxon>Caulobacteraceae</taxon>
        <taxon>Asticcacaulis</taxon>
    </lineage>
</organism>
<dbReference type="eggNOG" id="COG1629">
    <property type="taxonomic scope" value="Bacteria"/>
</dbReference>
<keyword evidence="9" id="KW-0675">Receptor</keyword>
<dbReference type="OrthoDB" id="5476657at2"/>
<evidence type="ECO:0000256" key="4">
    <source>
        <dbReference type="RuleBase" id="RU003357"/>
    </source>
</evidence>
<dbReference type="PANTHER" id="PTHR40980">
    <property type="entry name" value="PLUG DOMAIN-CONTAINING PROTEIN"/>
    <property type="match status" value="1"/>
</dbReference>
<dbReference type="Pfam" id="PF07715">
    <property type="entry name" value="Plug"/>
    <property type="match status" value="1"/>
</dbReference>
<dbReference type="STRING" id="573065.Astex_0701"/>
<dbReference type="PANTHER" id="PTHR40980:SF3">
    <property type="entry name" value="TONB-DEPENDENT RECEPTOR-LIKE BETA-BARREL DOMAIN-CONTAINING PROTEIN"/>
    <property type="match status" value="1"/>
</dbReference>
<proteinExistence type="inferred from homology"/>
<dbReference type="NCBIfam" id="TIGR01782">
    <property type="entry name" value="TonB-Xanth-Caul"/>
    <property type="match status" value="1"/>
</dbReference>
<dbReference type="GO" id="GO:0009279">
    <property type="term" value="C:cell outer membrane"/>
    <property type="evidence" value="ECO:0007669"/>
    <property type="project" value="UniProtKB-SubCell"/>
</dbReference>
<dbReference type="Gene3D" id="2.170.130.10">
    <property type="entry name" value="TonB-dependent receptor, plug domain"/>
    <property type="match status" value="1"/>
</dbReference>
<feature type="chain" id="PRO_5003230739" evidence="6">
    <location>
        <begin position="38"/>
        <end position="1035"/>
    </location>
</feature>
<keyword evidence="4" id="KW-0798">TonB box</keyword>
<dbReference type="Gene3D" id="2.40.170.20">
    <property type="entry name" value="TonB-dependent receptor, beta-barrel domain"/>
    <property type="match status" value="1"/>
</dbReference>
<evidence type="ECO:0000256" key="6">
    <source>
        <dbReference type="SAM" id="SignalP"/>
    </source>
</evidence>
<dbReference type="InterPro" id="IPR000531">
    <property type="entry name" value="Beta-barrel_TonB"/>
</dbReference>
<dbReference type="EMBL" id="CP002395">
    <property type="protein sequence ID" value="ADU12387.1"/>
    <property type="molecule type" value="Genomic_DNA"/>
</dbReference>
<dbReference type="InterPro" id="IPR010104">
    <property type="entry name" value="TonB_rcpt_bac"/>
</dbReference>
<name>E8RRR6_ASTEC</name>
<evidence type="ECO:0000259" key="8">
    <source>
        <dbReference type="Pfam" id="PF07715"/>
    </source>
</evidence>
<dbReference type="InterPro" id="IPR012910">
    <property type="entry name" value="Plug_dom"/>
</dbReference>
<keyword evidence="6" id="KW-0732">Signal</keyword>
<accession>E8RRR6</accession>
<dbReference type="InterPro" id="IPR037066">
    <property type="entry name" value="Plug_dom_sf"/>
</dbReference>
<feature type="domain" description="TonB-dependent receptor plug" evidence="8">
    <location>
        <begin position="67"/>
        <end position="182"/>
    </location>
</feature>
<evidence type="ECO:0000313" key="10">
    <source>
        <dbReference type="Proteomes" id="UP000001492"/>
    </source>
</evidence>
<feature type="domain" description="TonB-dependent receptor-like beta-barrel" evidence="7">
    <location>
        <begin position="470"/>
        <end position="1002"/>
    </location>
</feature>